<dbReference type="InterPro" id="IPR001387">
    <property type="entry name" value="Cro/C1-type_HTH"/>
</dbReference>
<dbReference type="GeneID" id="57094381"/>
<evidence type="ECO:0000313" key="2">
    <source>
        <dbReference type="EMBL" id="PHK06684.1"/>
    </source>
</evidence>
<dbReference type="GO" id="GO:0003677">
    <property type="term" value="F:DNA binding"/>
    <property type="evidence" value="ECO:0007669"/>
    <property type="project" value="InterPro"/>
</dbReference>
<organism evidence="2 3">
    <name type="scientific">Nostoc linckia z8</name>
    <dbReference type="NCBI Taxonomy" id="1628746"/>
    <lineage>
        <taxon>Bacteria</taxon>
        <taxon>Bacillati</taxon>
        <taxon>Cyanobacteriota</taxon>
        <taxon>Cyanophyceae</taxon>
        <taxon>Nostocales</taxon>
        <taxon>Nostocaceae</taxon>
        <taxon>Nostoc</taxon>
    </lineage>
</organism>
<evidence type="ECO:0000313" key="3">
    <source>
        <dbReference type="Proteomes" id="UP000222310"/>
    </source>
</evidence>
<reference evidence="2 3" key="1">
    <citation type="submission" date="2015-02" db="EMBL/GenBank/DDBJ databases">
        <title>Nostoc linckia genome annotation.</title>
        <authorList>
            <person name="Zhou Z."/>
        </authorList>
    </citation>
    <scope>NUCLEOTIDE SEQUENCE [LARGE SCALE GENOMIC DNA]</scope>
    <source>
        <strain evidence="3">z8</strain>
    </source>
</reference>
<feature type="domain" description="HTH cro/C1-type" evidence="1">
    <location>
        <begin position="17"/>
        <end position="72"/>
    </location>
</feature>
<dbReference type="AlphaFoldDB" id="A0A9Q5ZGI7"/>
<dbReference type="EMBL" id="LAHD01000005">
    <property type="protein sequence ID" value="PHK06684.1"/>
    <property type="molecule type" value="Genomic_DNA"/>
</dbReference>
<proteinExistence type="predicted"/>
<gene>
    <name evidence="2" type="ORF">VF08_02795</name>
</gene>
<protein>
    <recommendedName>
        <fullName evidence="1">HTH cro/C1-type domain-containing protein</fullName>
    </recommendedName>
</protein>
<accession>A0A9Q5ZGI7</accession>
<sequence length="81" mass="9393">MRIARTTYIDIEGLGDRIRTARKLDKRTLKQIAKEAGLSEGHWHVIEKEQGVIPEETLLRMQEVLQVNLGFQEEFDKLSKS</sequence>
<dbReference type="Proteomes" id="UP000222310">
    <property type="component" value="Unassembled WGS sequence"/>
</dbReference>
<dbReference type="SMART" id="SM00530">
    <property type="entry name" value="HTH_XRE"/>
    <property type="match status" value="1"/>
</dbReference>
<dbReference type="InterPro" id="IPR010982">
    <property type="entry name" value="Lambda_DNA-bd_dom_sf"/>
</dbReference>
<name>A0A9Q5ZGI7_NOSLI</name>
<dbReference type="RefSeq" id="WP_099066607.1">
    <property type="nucleotide sequence ID" value="NZ_LAHD01000005.1"/>
</dbReference>
<evidence type="ECO:0000259" key="1">
    <source>
        <dbReference type="SMART" id="SM00530"/>
    </source>
</evidence>
<dbReference type="Gene3D" id="1.10.260.40">
    <property type="entry name" value="lambda repressor-like DNA-binding domains"/>
    <property type="match status" value="1"/>
</dbReference>
<dbReference type="SUPFAM" id="SSF47413">
    <property type="entry name" value="lambda repressor-like DNA-binding domains"/>
    <property type="match status" value="1"/>
</dbReference>
<dbReference type="CDD" id="cd00093">
    <property type="entry name" value="HTH_XRE"/>
    <property type="match status" value="1"/>
</dbReference>
<comment type="caution">
    <text evidence="2">The sequence shown here is derived from an EMBL/GenBank/DDBJ whole genome shotgun (WGS) entry which is preliminary data.</text>
</comment>